<accession>A0ABS2XS61</accession>
<dbReference type="PANTHER" id="PTHR48041:SF90">
    <property type="entry name" value="ATP-BINDING CASSETTE SUB-FAMILY G MEMBER 1"/>
    <property type="match status" value="1"/>
</dbReference>
<feature type="non-terminal residue" evidence="11">
    <location>
        <position position="694"/>
    </location>
</feature>
<feature type="transmembrane region" description="Helical" evidence="9">
    <location>
        <begin position="442"/>
        <end position="463"/>
    </location>
</feature>
<feature type="transmembrane region" description="Helical" evidence="9">
    <location>
        <begin position="664"/>
        <end position="686"/>
    </location>
</feature>
<dbReference type="EMBL" id="JAAWVQ010065782">
    <property type="protein sequence ID" value="MBN3277052.1"/>
    <property type="molecule type" value="Genomic_DNA"/>
</dbReference>
<evidence type="ECO:0000256" key="8">
    <source>
        <dbReference type="ARBA" id="ARBA00023136"/>
    </source>
</evidence>
<organism evidence="11 12">
    <name type="scientific">Polyodon spathula</name>
    <name type="common">North American paddlefish</name>
    <name type="synonym">Squalus spathula</name>
    <dbReference type="NCBI Taxonomy" id="7913"/>
    <lineage>
        <taxon>Eukaryota</taxon>
        <taxon>Metazoa</taxon>
        <taxon>Chordata</taxon>
        <taxon>Craniata</taxon>
        <taxon>Vertebrata</taxon>
        <taxon>Euteleostomi</taxon>
        <taxon>Actinopterygii</taxon>
        <taxon>Chondrostei</taxon>
        <taxon>Acipenseriformes</taxon>
        <taxon>Polyodontidae</taxon>
        <taxon>Polyodon</taxon>
    </lineage>
</organism>
<dbReference type="PROSITE" id="PS00211">
    <property type="entry name" value="ABC_TRANSPORTER_1"/>
    <property type="match status" value="1"/>
</dbReference>
<feature type="transmembrane region" description="Helical" evidence="9">
    <location>
        <begin position="520"/>
        <end position="544"/>
    </location>
</feature>
<dbReference type="Pfam" id="PF19055">
    <property type="entry name" value="ABC2_membrane_7"/>
    <property type="match status" value="1"/>
</dbReference>
<dbReference type="InterPro" id="IPR003439">
    <property type="entry name" value="ABC_transporter-like_ATP-bd"/>
</dbReference>
<feature type="transmembrane region" description="Helical" evidence="9">
    <location>
        <begin position="550"/>
        <end position="572"/>
    </location>
</feature>
<feature type="domain" description="ABC transporter" evidence="10">
    <location>
        <begin position="70"/>
        <end position="315"/>
    </location>
</feature>
<dbReference type="Gene3D" id="3.40.50.300">
    <property type="entry name" value="P-loop containing nucleotide triphosphate hydrolases"/>
    <property type="match status" value="1"/>
</dbReference>
<evidence type="ECO:0000313" key="12">
    <source>
        <dbReference type="Proteomes" id="UP001166093"/>
    </source>
</evidence>
<evidence type="ECO:0000256" key="2">
    <source>
        <dbReference type="ARBA" id="ARBA00005814"/>
    </source>
</evidence>
<dbReference type="InterPro" id="IPR043926">
    <property type="entry name" value="ABCG_dom"/>
</dbReference>
<keyword evidence="8 9" id="KW-0472">Membrane</keyword>
<comment type="caution">
    <text evidence="11">The sequence shown here is derived from an EMBL/GenBank/DDBJ whole genome shotgun (WGS) entry which is preliminary data.</text>
</comment>
<keyword evidence="6" id="KW-0067">ATP-binding</keyword>
<comment type="similarity">
    <text evidence="2">Belongs to the ABC transporter superfamily. ABCG family. Eye pigment precursor importer (TC 3.A.1.204) subfamily.</text>
</comment>
<feature type="transmembrane region" description="Helical" evidence="9">
    <location>
        <begin position="584"/>
        <end position="602"/>
    </location>
</feature>
<dbReference type="CDD" id="cd03213">
    <property type="entry name" value="ABCG_EPDR"/>
    <property type="match status" value="1"/>
</dbReference>
<dbReference type="SMART" id="SM00382">
    <property type="entry name" value="AAA"/>
    <property type="match status" value="1"/>
</dbReference>
<dbReference type="InterPro" id="IPR017871">
    <property type="entry name" value="ABC_transporter-like_CS"/>
</dbReference>
<feature type="transmembrane region" description="Helical" evidence="9">
    <location>
        <begin position="413"/>
        <end position="430"/>
    </location>
</feature>
<dbReference type="Proteomes" id="UP001166093">
    <property type="component" value="Unassembled WGS sequence"/>
</dbReference>
<evidence type="ECO:0000256" key="9">
    <source>
        <dbReference type="SAM" id="Phobius"/>
    </source>
</evidence>
<dbReference type="Pfam" id="PF01061">
    <property type="entry name" value="ABC2_membrane"/>
    <property type="match status" value="1"/>
</dbReference>
<evidence type="ECO:0000256" key="4">
    <source>
        <dbReference type="ARBA" id="ARBA00022692"/>
    </source>
</evidence>
<keyword evidence="7 9" id="KW-1133">Transmembrane helix</keyword>
<dbReference type="InterPro" id="IPR027417">
    <property type="entry name" value="P-loop_NTPase"/>
</dbReference>
<dbReference type="PANTHER" id="PTHR48041">
    <property type="entry name" value="ABC TRANSPORTER G FAMILY MEMBER 28"/>
    <property type="match status" value="1"/>
</dbReference>
<dbReference type="Pfam" id="PF00005">
    <property type="entry name" value="ABC_tran"/>
    <property type="match status" value="1"/>
</dbReference>
<keyword evidence="3" id="KW-0813">Transport</keyword>
<dbReference type="SUPFAM" id="SSF52540">
    <property type="entry name" value="P-loop containing nucleoside triphosphate hydrolases"/>
    <property type="match status" value="1"/>
</dbReference>
<gene>
    <name evidence="11" type="primary">Abcg1</name>
    <name evidence="11" type="ORF">GTO93_0017372</name>
</gene>
<keyword evidence="12" id="KW-1185">Reference proteome</keyword>
<keyword evidence="5" id="KW-0547">Nucleotide-binding</keyword>
<comment type="subcellular location">
    <subcellularLocation>
        <location evidence="1">Membrane</location>
        <topology evidence="1">Multi-pass membrane protein</topology>
    </subcellularLocation>
</comment>
<proteinExistence type="inferred from homology"/>
<evidence type="ECO:0000256" key="6">
    <source>
        <dbReference type="ARBA" id="ARBA00022840"/>
    </source>
</evidence>
<feature type="non-terminal residue" evidence="11">
    <location>
        <position position="1"/>
    </location>
</feature>
<name>A0ABS2XS61_POLSP</name>
<evidence type="ECO:0000256" key="7">
    <source>
        <dbReference type="ARBA" id="ARBA00022989"/>
    </source>
</evidence>
<evidence type="ECO:0000313" key="11">
    <source>
        <dbReference type="EMBL" id="MBN3277052.1"/>
    </source>
</evidence>
<reference evidence="11" key="1">
    <citation type="journal article" date="2021" name="Cell">
        <title>Tracing the genetic footprints of vertebrate landing in non-teleost ray-finned fishes.</title>
        <authorList>
            <person name="Bi X."/>
            <person name="Wang K."/>
            <person name="Yang L."/>
            <person name="Pan H."/>
            <person name="Jiang H."/>
            <person name="Wei Q."/>
            <person name="Fang M."/>
            <person name="Yu H."/>
            <person name="Zhu C."/>
            <person name="Cai Y."/>
            <person name="He Y."/>
            <person name="Gan X."/>
            <person name="Zeng H."/>
            <person name="Yu D."/>
            <person name="Zhu Y."/>
            <person name="Jiang H."/>
            <person name="Qiu Q."/>
            <person name="Yang H."/>
            <person name="Zhang Y.E."/>
            <person name="Wang W."/>
            <person name="Zhu M."/>
            <person name="He S."/>
            <person name="Zhang G."/>
        </authorList>
    </citation>
    <scope>NUCLEOTIDE SEQUENCE</scope>
    <source>
        <strain evidence="11">Pddl_001</strain>
    </source>
</reference>
<dbReference type="PROSITE" id="PS50893">
    <property type="entry name" value="ABC_TRANSPORTER_2"/>
    <property type="match status" value="1"/>
</dbReference>
<dbReference type="InterPro" id="IPR013525">
    <property type="entry name" value="ABC2_TM"/>
</dbReference>
<evidence type="ECO:0000256" key="1">
    <source>
        <dbReference type="ARBA" id="ARBA00004141"/>
    </source>
</evidence>
<dbReference type="InterPro" id="IPR050352">
    <property type="entry name" value="ABCG_transporters"/>
</dbReference>
<evidence type="ECO:0000256" key="3">
    <source>
        <dbReference type="ARBA" id="ARBA00022448"/>
    </source>
</evidence>
<evidence type="ECO:0000256" key="5">
    <source>
        <dbReference type="ARBA" id="ARBA00022741"/>
    </source>
</evidence>
<protein>
    <submittedName>
        <fullName evidence="11">ABCG1 protein</fullName>
    </submittedName>
</protein>
<dbReference type="InterPro" id="IPR003593">
    <property type="entry name" value="AAA+_ATPase"/>
</dbReference>
<evidence type="ECO:0000259" key="10">
    <source>
        <dbReference type="PROSITE" id="PS50893"/>
    </source>
</evidence>
<sequence>MLGLKIPDEEIGEQELFLPKSVCVSVDEVVSNGIGTHQTPLLHDHLKKTDSNLTEAQRFSYLPRRPAVNIEFKDLSYSVPEGPWWRKKGYKTLLKGISGNFSSGQLVAIMGPSGAGKSTLMNILAGYRETGMKGTILINGQPRGLRSFRKVSCYIMQDDVLLPHISVQEAMMNTAVIVSANLKLQEKDEGRREMVKEILTALGLLECAETRTASLSGGQRKRLAIALELVNNPPVMFFDEPTSGLDSSSCFQVLSLLKALAQGGRTIICTIHQPSAKLFELFDKLYVLSQGQCIYRGEVFNLVSYLRGLGLNCPTYHNPADFVMEVASGEYGEQTSRLVKAMQERRCEEDYKTEVNRDGALNPFLWHRPSEEDSSSVEGCHSFSASCLTQFCILFKRTFLSILRDSVLTHLRITSHIGIGILIGLLYLGIGNEAKKVLSNSGFLFFSVLFLMFAALMPTVLTFPLEMGVFLREHLNYWYSLKAYYLAKTMADVPFQIIFPVSYCSIVYWMTSQPADTLRFVLFSALGTMTSLVAQSLGLLIGAASTSLQVATFVGPVTAIPVLLFSGFFVSFDTIPKYLQWLSYISYVSIFVHFTFAPFSSISPTTTGMKNVFFIPLPLYGFEGMILSIYGLDREDLHCDEDDMCHFQKSKAILKELDVENAKLYLDFIVLGIFFVSLRLIAYFVLRYKIKAER</sequence>
<keyword evidence="4 9" id="KW-0812">Transmembrane</keyword>
<feature type="transmembrane region" description="Helical" evidence="9">
    <location>
        <begin position="483"/>
        <end position="508"/>
    </location>
</feature>